<dbReference type="eggNOG" id="ENOG502RY09">
    <property type="taxonomic scope" value="Eukaryota"/>
</dbReference>
<dbReference type="GO" id="GO:0003700">
    <property type="term" value="F:DNA-binding transcription factor activity"/>
    <property type="evidence" value="ECO:0007669"/>
    <property type="project" value="UniProtKB-UniRule"/>
</dbReference>
<dbReference type="GO" id="GO:0003677">
    <property type="term" value="F:DNA binding"/>
    <property type="evidence" value="ECO:0007669"/>
    <property type="project" value="UniProtKB-KW"/>
</dbReference>
<dbReference type="GO" id="GO:0000228">
    <property type="term" value="C:nuclear chromosome"/>
    <property type="evidence" value="ECO:0007669"/>
    <property type="project" value="TreeGrafter"/>
</dbReference>
<gene>
    <name evidence="5" type="ORF">BAUCODRAFT_236110</name>
</gene>
<evidence type="ECO:0000259" key="4">
    <source>
        <dbReference type="PROSITE" id="PS51517"/>
    </source>
</evidence>
<dbReference type="KEGG" id="bcom:BAUCODRAFT_236110"/>
<feature type="region of interest" description="Disordered" evidence="3">
    <location>
        <begin position="541"/>
        <end position="571"/>
    </location>
</feature>
<dbReference type="EMBL" id="KB445560">
    <property type="protein sequence ID" value="EMC93326.1"/>
    <property type="molecule type" value="Genomic_DNA"/>
</dbReference>
<dbReference type="InterPro" id="IPR008967">
    <property type="entry name" value="p53-like_TF_DNA-bd_sf"/>
</dbReference>
<dbReference type="Proteomes" id="UP000011761">
    <property type="component" value="Unassembled WGS sequence"/>
</dbReference>
<dbReference type="RefSeq" id="XP_007679528.1">
    <property type="nucleotide sequence ID" value="XM_007681338.1"/>
</dbReference>
<dbReference type="GO" id="GO:0051321">
    <property type="term" value="P:meiotic cell cycle"/>
    <property type="evidence" value="ECO:0007669"/>
    <property type="project" value="TreeGrafter"/>
</dbReference>
<evidence type="ECO:0000256" key="3">
    <source>
        <dbReference type="SAM" id="MobiDB-lite"/>
    </source>
</evidence>
<evidence type="ECO:0000256" key="2">
    <source>
        <dbReference type="PROSITE-ProRule" id="PRU00850"/>
    </source>
</evidence>
<feature type="region of interest" description="Disordered" evidence="3">
    <location>
        <begin position="603"/>
        <end position="624"/>
    </location>
</feature>
<feature type="compositionally biased region" description="Polar residues" evidence="3">
    <location>
        <begin position="404"/>
        <end position="417"/>
    </location>
</feature>
<dbReference type="InterPro" id="IPR037141">
    <property type="entry name" value="NDT80_DNA-bd_dom_sf"/>
</dbReference>
<evidence type="ECO:0000313" key="5">
    <source>
        <dbReference type="EMBL" id="EMC93326.1"/>
    </source>
</evidence>
<keyword evidence="1 2" id="KW-0238">DNA-binding</keyword>
<reference evidence="5 6" key="1">
    <citation type="journal article" date="2012" name="PLoS Pathog.">
        <title>Diverse lifestyles and strategies of plant pathogenesis encoded in the genomes of eighteen Dothideomycetes fungi.</title>
        <authorList>
            <person name="Ohm R.A."/>
            <person name="Feau N."/>
            <person name="Henrissat B."/>
            <person name="Schoch C.L."/>
            <person name="Horwitz B.A."/>
            <person name="Barry K.W."/>
            <person name="Condon B.J."/>
            <person name="Copeland A.C."/>
            <person name="Dhillon B."/>
            <person name="Glaser F."/>
            <person name="Hesse C.N."/>
            <person name="Kosti I."/>
            <person name="LaButti K."/>
            <person name="Lindquist E.A."/>
            <person name="Lucas S."/>
            <person name="Salamov A.A."/>
            <person name="Bradshaw R.E."/>
            <person name="Ciuffetti L."/>
            <person name="Hamelin R.C."/>
            <person name="Kema G.H.J."/>
            <person name="Lawrence C."/>
            <person name="Scott J.A."/>
            <person name="Spatafora J.W."/>
            <person name="Turgeon B.G."/>
            <person name="de Wit P.J.G.M."/>
            <person name="Zhong S."/>
            <person name="Goodwin S.B."/>
            <person name="Grigoriev I.V."/>
        </authorList>
    </citation>
    <scope>NUCLEOTIDE SEQUENCE [LARGE SCALE GENOMIC DNA]</scope>
    <source>
        <strain evidence="5 6">UAMH 10762</strain>
    </source>
</reference>
<dbReference type="HOGENOM" id="CLU_026383_0_0_1"/>
<dbReference type="SUPFAM" id="SSF49417">
    <property type="entry name" value="p53-like transcription factors"/>
    <property type="match status" value="1"/>
</dbReference>
<feature type="compositionally biased region" description="Gly residues" evidence="3">
    <location>
        <begin position="559"/>
        <end position="571"/>
    </location>
</feature>
<organism evidence="5 6">
    <name type="scientific">Baudoinia panamericana (strain UAMH 10762)</name>
    <name type="common">Angels' share fungus</name>
    <name type="synonym">Baudoinia compniacensis (strain UAMH 10762)</name>
    <dbReference type="NCBI Taxonomy" id="717646"/>
    <lineage>
        <taxon>Eukaryota</taxon>
        <taxon>Fungi</taxon>
        <taxon>Dikarya</taxon>
        <taxon>Ascomycota</taxon>
        <taxon>Pezizomycotina</taxon>
        <taxon>Dothideomycetes</taxon>
        <taxon>Dothideomycetidae</taxon>
        <taxon>Mycosphaerellales</taxon>
        <taxon>Teratosphaeriaceae</taxon>
        <taxon>Baudoinia</taxon>
    </lineage>
</organism>
<feature type="compositionally biased region" description="Basic and acidic residues" evidence="3">
    <location>
        <begin position="389"/>
        <end position="401"/>
    </location>
</feature>
<protein>
    <recommendedName>
        <fullName evidence="4">NDT80 domain-containing protein</fullName>
    </recommendedName>
</protein>
<evidence type="ECO:0000313" key="6">
    <source>
        <dbReference type="Proteomes" id="UP000011761"/>
    </source>
</evidence>
<feature type="compositionally biased region" description="Low complexity" evidence="3">
    <location>
        <begin position="603"/>
        <end position="620"/>
    </location>
</feature>
<dbReference type="PANTHER" id="PTHR35144">
    <property type="entry name" value="MEIOSIS-SPECIFIC TRANSCRIPTION FACTOR NDT80"/>
    <property type="match status" value="1"/>
</dbReference>
<dbReference type="GO" id="GO:0045944">
    <property type="term" value="P:positive regulation of transcription by RNA polymerase II"/>
    <property type="evidence" value="ECO:0007669"/>
    <property type="project" value="TreeGrafter"/>
</dbReference>
<evidence type="ECO:0000256" key="1">
    <source>
        <dbReference type="ARBA" id="ARBA00023125"/>
    </source>
</evidence>
<name>M2MA28_BAUPA</name>
<dbReference type="OrthoDB" id="2288358at2759"/>
<dbReference type="Gene3D" id="2.60.40.1390">
    <property type="entry name" value="NDT80 DNA-binding domain"/>
    <property type="match status" value="1"/>
</dbReference>
<dbReference type="GeneID" id="19110059"/>
<dbReference type="Pfam" id="PF05224">
    <property type="entry name" value="NDT80_PhoG"/>
    <property type="match status" value="1"/>
</dbReference>
<accession>M2MA28</accession>
<feature type="domain" description="NDT80" evidence="4">
    <location>
        <begin position="257"/>
        <end position="552"/>
    </location>
</feature>
<dbReference type="InterPro" id="IPR052605">
    <property type="entry name" value="Fungal_trans_regulator"/>
</dbReference>
<feature type="region of interest" description="Disordered" evidence="3">
    <location>
        <begin position="388"/>
        <end position="417"/>
    </location>
</feature>
<keyword evidence="6" id="KW-1185">Reference proteome</keyword>
<dbReference type="PROSITE" id="PS51517">
    <property type="entry name" value="NDT80"/>
    <property type="match status" value="1"/>
</dbReference>
<dbReference type="InterPro" id="IPR024061">
    <property type="entry name" value="NDT80_DNA-bd_dom"/>
</dbReference>
<feature type="DNA-binding region" description="NDT80" evidence="2">
    <location>
        <begin position="257"/>
        <end position="552"/>
    </location>
</feature>
<sequence length="724" mass="77631">MLAYWVPYSSANTIRELQEFTENGIVYDFSNDDDNKRRHMAAVMAMDQGAVLHALPLHGADYNIHGEHDCIEQYTGHAHHFQPPGTHTADRFRQDGNLTQPSPASFAVPTAAHTANHAQEARFGAERWGIASDANSYQAATHLTDSSSGSISTSPSSAASSHLAYTTYPTNHYTGLPTYTGSVSLPQSFVPSSLTGARISEGLHGATSVLTPLPRPPIVGDVSERETYATGAARYLTHQQLPQPGFSAYPNISRSYGPALPDGFTYAQAMTSANGYGSSNESSQSSNFPWPDLQCLLEMTCEGMDVTPNIHAKVEKGLFLSTSDQKWTCYRRNYFSVACSYDITPNINNGRIFLKRNNNSEQVQAMGVKLSAVVDGSQGKSIELIQHTPKRDNGPKTKIEVTKLSPTPTSRSEQTLSPNGVYQVPMGTFHPTGVVPGPYLPLQSTTDSGATTTATAQAPTMPSYSTYASAASHLSIPGQQTSQTFERVQFKSATANNGKRRASQQYFHLVVELWADVRKEGSDNPSWVKVAQRFSGKIVVRGRSPSHYQNEGQNSSTGRGTGSSGGSSGYGSSTTGGYGMNAGGFRSSTTGYGGVSSGYRGTTYAAHPSSDGSSGSSPGSVDEGAIENEHHADTVMSDAERAGIQTFEGYQYFPGPIYEGVQLPPPPIKVDNVTRYTTEPRHYAVKAEYADAIPGAQWSVGACGRFDGVASSRGYYPDLSASFT</sequence>
<dbReference type="PANTHER" id="PTHR35144:SF2">
    <property type="entry name" value="MEIOSIS-SPECIFIC TRANSCRIPTION FACTOR NDT80"/>
    <property type="match status" value="1"/>
</dbReference>
<dbReference type="AlphaFoldDB" id="M2MA28"/>
<proteinExistence type="predicted"/>